<comment type="caution">
    <text evidence="1">The sequence shown here is derived from an EMBL/GenBank/DDBJ whole genome shotgun (WGS) entry which is preliminary data.</text>
</comment>
<evidence type="ECO:0000313" key="1">
    <source>
        <dbReference type="EMBL" id="MDL5377133.1"/>
    </source>
</evidence>
<dbReference type="CDD" id="cd00093">
    <property type="entry name" value="HTH_XRE"/>
    <property type="match status" value="1"/>
</dbReference>
<protein>
    <submittedName>
        <fullName evidence="1">Transcriptional regulator</fullName>
    </submittedName>
</protein>
<organism evidence="1 2">
    <name type="scientific">Exiguobacterium mexicanum</name>
    <dbReference type="NCBI Taxonomy" id="340146"/>
    <lineage>
        <taxon>Bacteria</taxon>
        <taxon>Bacillati</taxon>
        <taxon>Bacillota</taxon>
        <taxon>Bacilli</taxon>
        <taxon>Bacillales</taxon>
        <taxon>Bacillales Family XII. Incertae Sedis</taxon>
        <taxon>Exiguobacterium</taxon>
    </lineage>
</organism>
<accession>A0ABT7MPL4</accession>
<proteinExistence type="predicted"/>
<dbReference type="RefSeq" id="WP_251128792.1">
    <property type="nucleotide sequence ID" value="NZ_CP183077.1"/>
</dbReference>
<keyword evidence="2" id="KW-1185">Reference proteome</keyword>
<dbReference type="Proteomes" id="UP001230807">
    <property type="component" value="Unassembled WGS sequence"/>
</dbReference>
<dbReference type="EMBL" id="JASWER010000007">
    <property type="protein sequence ID" value="MDL5377133.1"/>
    <property type="molecule type" value="Genomic_DNA"/>
</dbReference>
<evidence type="ECO:0000313" key="2">
    <source>
        <dbReference type="Proteomes" id="UP001230807"/>
    </source>
</evidence>
<dbReference type="SUPFAM" id="SSF47413">
    <property type="entry name" value="lambda repressor-like DNA-binding domains"/>
    <property type="match status" value="1"/>
</dbReference>
<dbReference type="InterPro" id="IPR001387">
    <property type="entry name" value="Cro/C1-type_HTH"/>
</dbReference>
<gene>
    <name evidence="1" type="ORF">QR695_08970</name>
</gene>
<dbReference type="Gene3D" id="1.10.260.40">
    <property type="entry name" value="lambda repressor-like DNA-binding domains"/>
    <property type="match status" value="1"/>
</dbReference>
<name>A0ABT7MPL4_9BACL</name>
<dbReference type="InterPro" id="IPR010982">
    <property type="entry name" value="Lambda_DNA-bd_dom_sf"/>
</dbReference>
<reference evidence="1 2" key="1">
    <citation type="submission" date="2023-06" db="EMBL/GenBank/DDBJ databases">
        <title>Influencing factors and mechanism of Cr(VI) reduction by facultative anaerobic Exiguobacterium sp. PY14.</title>
        <authorList>
            <person name="Zou L."/>
        </authorList>
    </citation>
    <scope>NUCLEOTIDE SEQUENCE [LARGE SCALE GENOMIC DNA]</scope>
    <source>
        <strain evidence="1 2">PY14</strain>
    </source>
</reference>
<sequence>MLTPFGKFCRKLRIDRNEILKDMASKLGVTVSYLSAVEHGKRPIPNEWETSIPLLYQFDDIQRWELKESVIETENLIAFNLNETGENNQVLLKALARKSEDISEEQLKKVFDILK</sequence>